<dbReference type="Proteomes" id="UP000237000">
    <property type="component" value="Unassembled WGS sequence"/>
</dbReference>
<evidence type="ECO:0000313" key="1">
    <source>
        <dbReference type="EMBL" id="PON81080.1"/>
    </source>
</evidence>
<gene>
    <name evidence="1" type="ORF">TorRG33x02_231110</name>
</gene>
<keyword evidence="2" id="KW-1185">Reference proteome</keyword>
<dbReference type="CDD" id="cd00303">
    <property type="entry name" value="retropepsin_like"/>
    <property type="match status" value="1"/>
</dbReference>
<dbReference type="InterPro" id="IPR021109">
    <property type="entry name" value="Peptidase_aspartic_dom_sf"/>
</dbReference>
<evidence type="ECO:0000313" key="2">
    <source>
        <dbReference type="Proteomes" id="UP000237000"/>
    </source>
</evidence>
<dbReference type="AlphaFoldDB" id="A0A2P5E6G8"/>
<dbReference type="Gene3D" id="2.40.70.10">
    <property type="entry name" value="Acid Proteases"/>
    <property type="match status" value="1"/>
</dbReference>
<organism evidence="1 2">
    <name type="scientific">Trema orientale</name>
    <name type="common">Charcoal tree</name>
    <name type="synonym">Celtis orientalis</name>
    <dbReference type="NCBI Taxonomy" id="63057"/>
    <lineage>
        <taxon>Eukaryota</taxon>
        <taxon>Viridiplantae</taxon>
        <taxon>Streptophyta</taxon>
        <taxon>Embryophyta</taxon>
        <taxon>Tracheophyta</taxon>
        <taxon>Spermatophyta</taxon>
        <taxon>Magnoliopsida</taxon>
        <taxon>eudicotyledons</taxon>
        <taxon>Gunneridae</taxon>
        <taxon>Pentapetalae</taxon>
        <taxon>rosids</taxon>
        <taxon>fabids</taxon>
        <taxon>Rosales</taxon>
        <taxon>Cannabaceae</taxon>
        <taxon>Trema</taxon>
    </lineage>
</organism>
<name>A0A2P5E6G8_TREOI</name>
<comment type="caution">
    <text evidence="1">The sequence shown here is derived from an EMBL/GenBank/DDBJ whole genome shotgun (WGS) entry which is preliminary data.</text>
</comment>
<dbReference type="PANTHER" id="PTHR33067">
    <property type="entry name" value="RNA-DIRECTED DNA POLYMERASE-RELATED"/>
    <property type="match status" value="1"/>
</dbReference>
<proteinExistence type="predicted"/>
<sequence length="161" mass="18236">MPLSVYKKLGLGEARPTTVSLQLADMSFKHPKGIIEDVLVKIDKFIFPPDFIVLDMEEDKDAPIILGRLFLATGRALIDVQRGELCLRVQDEKVTFNVFKAIKYPCESDDCFRVDAMDKIIVESFKSEHSKEPLEACIVHFKFSKAKTTEFASSYVLGYLP</sequence>
<dbReference type="EMBL" id="JXTC01000225">
    <property type="protein sequence ID" value="PON81080.1"/>
    <property type="molecule type" value="Genomic_DNA"/>
</dbReference>
<dbReference type="OrthoDB" id="778454at2759"/>
<dbReference type="PANTHER" id="PTHR33067:SF9">
    <property type="entry name" value="RNA-DIRECTED DNA POLYMERASE"/>
    <property type="match status" value="1"/>
</dbReference>
<dbReference type="InParanoid" id="A0A2P5E6G8"/>
<reference evidence="2" key="1">
    <citation type="submission" date="2016-06" db="EMBL/GenBank/DDBJ databases">
        <title>Parallel loss of symbiosis genes in relatives of nitrogen-fixing non-legume Parasponia.</title>
        <authorList>
            <person name="Van Velzen R."/>
            <person name="Holmer R."/>
            <person name="Bu F."/>
            <person name="Rutten L."/>
            <person name="Van Zeijl A."/>
            <person name="Liu W."/>
            <person name="Santuari L."/>
            <person name="Cao Q."/>
            <person name="Sharma T."/>
            <person name="Shen D."/>
            <person name="Roswanjaya Y."/>
            <person name="Wardhani T."/>
            <person name="Kalhor M.S."/>
            <person name="Jansen J."/>
            <person name="Van den Hoogen J."/>
            <person name="Gungor B."/>
            <person name="Hartog M."/>
            <person name="Hontelez J."/>
            <person name="Verver J."/>
            <person name="Yang W.-C."/>
            <person name="Schijlen E."/>
            <person name="Repin R."/>
            <person name="Schilthuizen M."/>
            <person name="Schranz E."/>
            <person name="Heidstra R."/>
            <person name="Miyata K."/>
            <person name="Fedorova E."/>
            <person name="Kohlen W."/>
            <person name="Bisseling T."/>
            <person name="Smit S."/>
            <person name="Geurts R."/>
        </authorList>
    </citation>
    <scope>NUCLEOTIDE SEQUENCE [LARGE SCALE GENOMIC DNA]</scope>
    <source>
        <strain evidence="2">cv. RG33-2</strain>
    </source>
</reference>
<accession>A0A2P5E6G8</accession>
<protein>
    <submittedName>
        <fullName evidence="1">Uncharacterized protein</fullName>
    </submittedName>
</protein>